<dbReference type="PROSITE" id="PS50038">
    <property type="entry name" value="FZ"/>
    <property type="match status" value="1"/>
</dbReference>
<feature type="domain" description="Ig-like" evidence="27">
    <location>
        <begin position="97"/>
        <end position="174"/>
    </location>
</feature>
<dbReference type="SUPFAM" id="SSF48726">
    <property type="entry name" value="Immunoglobulin"/>
    <property type="match status" value="1"/>
</dbReference>
<evidence type="ECO:0000259" key="27">
    <source>
        <dbReference type="PROSITE" id="PS50835"/>
    </source>
</evidence>
<dbReference type="InterPro" id="IPR008266">
    <property type="entry name" value="Tyr_kinase_AS"/>
</dbReference>
<feature type="region of interest" description="Disordered" evidence="22">
    <location>
        <begin position="178"/>
        <end position="210"/>
    </location>
</feature>
<dbReference type="CDD" id="cd07459">
    <property type="entry name" value="CRD_TK_ROR_like"/>
    <property type="match status" value="1"/>
</dbReference>
<dbReference type="PRINTS" id="PR00018">
    <property type="entry name" value="KRINGLE"/>
</dbReference>
<keyword evidence="6 20" id="KW-0547">Nucleotide-binding</keyword>
<evidence type="ECO:0000259" key="24">
    <source>
        <dbReference type="PROSITE" id="PS50011"/>
    </source>
</evidence>
<evidence type="ECO:0000256" key="22">
    <source>
        <dbReference type="SAM" id="MobiDB-lite"/>
    </source>
</evidence>
<dbReference type="KEGG" id="bgt:106059290"/>
<evidence type="ECO:0000256" key="7">
    <source>
        <dbReference type="ARBA" id="ARBA00022777"/>
    </source>
</evidence>
<evidence type="ECO:0000256" key="20">
    <source>
        <dbReference type="PROSITE-ProRule" id="PRU10141"/>
    </source>
</evidence>
<keyword evidence="2 21" id="KW-0597">Phosphoprotein</keyword>
<dbReference type="GO" id="GO:0005886">
    <property type="term" value="C:plasma membrane"/>
    <property type="evidence" value="ECO:0007669"/>
    <property type="project" value="TreeGrafter"/>
</dbReference>
<accession>A0A2C9M9W5</accession>
<feature type="transmembrane region" description="Helical" evidence="23">
    <location>
        <begin position="29"/>
        <end position="47"/>
    </location>
</feature>
<evidence type="ECO:0000256" key="4">
    <source>
        <dbReference type="ARBA" id="ARBA00022679"/>
    </source>
</evidence>
<dbReference type="PROSITE" id="PS00107">
    <property type="entry name" value="PROTEIN_KINASE_ATP"/>
    <property type="match status" value="1"/>
</dbReference>
<dbReference type="InterPro" id="IPR000001">
    <property type="entry name" value="Kringle"/>
</dbReference>
<dbReference type="AlphaFoldDB" id="A0A2C9M9W5"/>
<dbReference type="SMART" id="SM00408">
    <property type="entry name" value="IGc2"/>
    <property type="match status" value="1"/>
</dbReference>
<dbReference type="RefSeq" id="XP_013072330.2">
    <property type="nucleotide sequence ID" value="XM_013216876.2"/>
</dbReference>
<dbReference type="SMART" id="SM00409">
    <property type="entry name" value="IG"/>
    <property type="match status" value="1"/>
</dbReference>
<keyword evidence="14 21" id="KW-0675">Receptor</keyword>
<proteinExistence type="inferred from homology"/>
<dbReference type="InterPro" id="IPR013098">
    <property type="entry name" value="Ig_I-set"/>
</dbReference>
<comment type="subcellular location">
    <subcellularLocation>
        <location evidence="1">Membrane</location>
        <topology evidence="1">Single-pass type I membrane protein</topology>
    </subcellularLocation>
    <subcellularLocation>
        <location evidence="17">Synapse</location>
    </subcellularLocation>
</comment>
<dbReference type="GO" id="GO:0005524">
    <property type="term" value="F:ATP binding"/>
    <property type="evidence" value="ECO:0007669"/>
    <property type="project" value="UniProtKB-UniRule"/>
</dbReference>
<keyword evidence="12" id="KW-0829">Tyrosine-protein kinase</keyword>
<feature type="domain" description="Protein kinase" evidence="24">
    <location>
        <begin position="528"/>
        <end position="807"/>
    </location>
</feature>
<evidence type="ECO:0000313" key="30">
    <source>
        <dbReference type="Proteomes" id="UP000076420"/>
    </source>
</evidence>
<dbReference type="VEuPathDB" id="VectorBase:BGLB040198"/>
<organism evidence="29 30">
    <name type="scientific">Biomphalaria glabrata</name>
    <name type="common">Bloodfluke planorb</name>
    <name type="synonym">Freshwater snail</name>
    <dbReference type="NCBI Taxonomy" id="6526"/>
    <lineage>
        <taxon>Eukaryota</taxon>
        <taxon>Metazoa</taxon>
        <taxon>Spiralia</taxon>
        <taxon>Lophotrochozoa</taxon>
        <taxon>Mollusca</taxon>
        <taxon>Gastropoda</taxon>
        <taxon>Heterobranchia</taxon>
        <taxon>Euthyneura</taxon>
        <taxon>Panpulmonata</taxon>
        <taxon>Hygrophila</taxon>
        <taxon>Lymnaeoidea</taxon>
        <taxon>Planorbidae</taxon>
        <taxon>Biomphalaria</taxon>
    </lineage>
</organism>
<dbReference type="InterPro" id="IPR038178">
    <property type="entry name" value="Kringle_sf"/>
</dbReference>
<evidence type="ECO:0000256" key="21">
    <source>
        <dbReference type="RuleBase" id="RU000312"/>
    </source>
</evidence>
<keyword evidence="3 19" id="KW-0420">Kringle</keyword>
<dbReference type="GO" id="GO:0045202">
    <property type="term" value="C:synapse"/>
    <property type="evidence" value="ECO:0007669"/>
    <property type="project" value="UniProtKB-SubCell"/>
</dbReference>
<dbReference type="InterPro" id="IPR011009">
    <property type="entry name" value="Kinase-like_dom_sf"/>
</dbReference>
<feature type="compositionally biased region" description="Low complexity" evidence="22">
    <location>
        <begin position="963"/>
        <end position="1003"/>
    </location>
</feature>
<dbReference type="InterPro" id="IPR003599">
    <property type="entry name" value="Ig_sub"/>
</dbReference>
<dbReference type="FunFam" id="2.60.40.10:FF:000107">
    <property type="entry name" value="Myosin, light chain kinase a"/>
    <property type="match status" value="1"/>
</dbReference>
<evidence type="ECO:0000256" key="23">
    <source>
        <dbReference type="SAM" id="Phobius"/>
    </source>
</evidence>
<feature type="compositionally biased region" description="Polar residues" evidence="22">
    <location>
        <begin position="843"/>
        <end position="863"/>
    </location>
</feature>
<dbReference type="PROSITE" id="PS50835">
    <property type="entry name" value="IG_LIKE"/>
    <property type="match status" value="1"/>
</dbReference>
<protein>
    <recommendedName>
        <fullName evidence="21">Tyrosine-protein kinase receptor</fullName>
        <ecNumber evidence="21">2.7.10.1</ecNumber>
    </recommendedName>
</protein>
<feature type="domain" description="FZ" evidence="25">
    <location>
        <begin position="229"/>
        <end position="366"/>
    </location>
</feature>
<dbReference type="InterPro" id="IPR007110">
    <property type="entry name" value="Ig-like_dom"/>
</dbReference>
<dbReference type="Pfam" id="PF01392">
    <property type="entry name" value="Fz"/>
    <property type="match status" value="1"/>
</dbReference>
<gene>
    <name evidence="29" type="primary">106059290</name>
</gene>
<dbReference type="EnsemblMetazoa" id="BGLB040198-RD">
    <property type="protein sequence ID" value="BGLB040198-PD"/>
    <property type="gene ID" value="BGLB040198"/>
</dbReference>
<evidence type="ECO:0000256" key="18">
    <source>
        <dbReference type="ARBA" id="ARBA00051243"/>
    </source>
</evidence>
<dbReference type="GO" id="GO:0017147">
    <property type="term" value="F:Wnt-protein binding"/>
    <property type="evidence" value="ECO:0007669"/>
    <property type="project" value="TreeGrafter"/>
</dbReference>
<dbReference type="InterPro" id="IPR013783">
    <property type="entry name" value="Ig-like_fold"/>
</dbReference>
<dbReference type="FunFam" id="3.30.200.20:FF:000139">
    <property type="entry name" value="inactive tyrosine-protein kinase transmembrane receptor ROR1"/>
    <property type="match status" value="1"/>
</dbReference>
<evidence type="ECO:0000313" key="29">
    <source>
        <dbReference type="EnsemblMetazoa" id="BGLB040198-PD"/>
    </source>
</evidence>
<feature type="domain" description="Kringle" evidence="26">
    <location>
        <begin position="380"/>
        <end position="446"/>
    </location>
</feature>
<dbReference type="EnsemblMetazoa" id="BGLB040198-RB">
    <property type="protein sequence ID" value="BGLB040198-PB"/>
    <property type="gene ID" value="BGLB040198"/>
</dbReference>
<dbReference type="Gene3D" id="2.60.40.10">
    <property type="entry name" value="Immunoglobulins"/>
    <property type="match status" value="1"/>
</dbReference>
<keyword evidence="11 23" id="KW-0472">Membrane</keyword>
<reference evidence="29" key="3">
    <citation type="submission" date="2020-05" db="UniProtKB">
        <authorList>
            <consortium name="EnsemblMetazoa"/>
        </authorList>
    </citation>
    <scope>IDENTIFICATION</scope>
    <source>
        <strain evidence="29">BB02</strain>
    </source>
</reference>
<dbReference type="RefSeq" id="XP_013072336.2">
    <property type="nucleotide sequence ID" value="XM_013216882.2"/>
</dbReference>
<dbReference type="Pfam" id="PF07714">
    <property type="entry name" value="PK_Tyr_Ser-Thr"/>
    <property type="match status" value="1"/>
</dbReference>
<dbReference type="SUPFAM" id="SSF56112">
    <property type="entry name" value="Protein kinase-like (PK-like)"/>
    <property type="match status" value="1"/>
</dbReference>
<dbReference type="InterPro" id="IPR017441">
    <property type="entry name" value="Protein_kinase_ATP_BS"/>
</dbReference>
<dbReference type="GO" id="GO:0043235">
    <property type="term" value="C:receptor complex"/>
    <property type="evidence" value="ECO:0007669"/>
    <property type="project" value="TreeGrafter"/>
</dbReference>
<dbReference type="InterPro" id="IPR036790">
    <property type="entry name" value="Frizzled_dom_sf"/>
</dbReference>
<keyword evidence="16" id="KW-0393">Immunoglobulin domain</keyword>
<keyword evidence="8 20" id="KW-0067">ATP-binding</keyword>
<dbReference type="SUPFAM" id="SSF57440">
    <property type="entry name" value="Kringle-like"/>
    <property type="match status" value="1"/>
</dbReference>
<dbReference type="EnsemblMetazoa" id="BGLB040198-RC">
    <property type="protein sequence ID" value="BGLB040198-PC"/>
    <property type="gene ID" value="BGLB040198"/>
</dbReference>
<evidence type="ECO:0000256" key="2">
    <source>
        <dbReference type="ARBA" id="ARBA00022553"/>
    </source>
</evidence>
<dbReference type="PANTHER" id="PTHR24416:SF611">
    <property type="entry name" value="TYROSINE-PROTEIN KINASE TRANSMEMBRANE RECEPTOR ROR"/>
    <property type="match status" value="1"/>
</dbReference>
<evidence type="ECO:0000313" key="28">
    <source>
        <dbReference type="EnsemblMetazoa" id="BGLB040198-PC"/>
    </source>
</evidence>
<dbReference type="PROSITE" id="PS00239">
    <property type="entry name" value="RECEPTOR_TYR_KIN_II"/>
    <property type="match status" value="1"/>
</dbReference>
<evidence type="ECO:0000256" key="12">
    <source>
        <dbReference type="ARBA" id="ARBA00023137"/>
    </source>
</evidence>
<dbReference type="Pfam" id="PF00051">
    <property type="entry name" value="Kringle"/>
    <property type="match status" value="1"/>
</dbReference>
<evidence type="ECO:0000256" key="15">
    <source>
        <dbReference type="ARBA" id="ARBA00023180"/>
    </source>
</evidence>
<dbReference type="FunFam" id="1.10.510.10:FF:000116">
    <property type="entry name" value="inactive tyrosine-protein kinase transmembrane receptor ROR1"/>
    <property type="match status" value="1"/>
</dbReference>
<feature type="binding site" evidence="20">
    <location>
        <position position="562"/>
    </location>
    <ligand>
        <name>ATP</name>
        <dbReference type="ChEBI" id="CHEBI:30616"/>
    </ligand>
</feature>
<dbReference type="InterPro" id="IPR003598">
    <property type="entry name" value="Ig_sub2"/>
</dbReference>
<evidence type="ECO:0000256" key="19">
    <source>
        <dbReference type="PROSITE-ProRule" id="PRU00121"/>
    </source>
</evidence>
<dbReference type="InterPro" id="IPR050122">
    <property type="entry name" value="RTK"/>
</dbReference>
<keyword evidence="5 21" id="KW-0812">Transmembrane</keyword>
<feature type="compositionally biased region" description="Low complexity" evidence="22">
    <location>
        <begin position="895"/>
        <end position="907"/>
    </location>
</feature>
<dbReference type="InterPro" id="IPR013806">
    <property type="entry name" value="Kringle-like"/>
</dbReference>
<dbReference type="InterPro" id="IPR002011">
    <property type="entry name" value="Tyr_kinase_rcpt_2_CS"/>
</dbReference>
<evidence type="ECO:0000256" key="17">
    <source>
        <dbReference type="ARBA" id="ARBA00034103"/>
    </source>
</evidence>
<dbReference type="InterPro" id="IPR000719">
    <property type="entry name" value="Prot_kinase_dom"/>
</dbReference>
<dbReference type="OrthoDB" id="2431000at2759"/>
<feature type="region of interest" description="Disordered" evidence="22">
    <location>
        <begin position="958"/>
        <end position="1010"/>
    </location>
</feature>
<dbReference type="RefSeq" id="XP_013072326.2">
    <property type="nucleotide sequence ID" value="XM_013216872.2"/>
</dbReference>
<evidence type="ECO:0000256" key="3">
    <source>
        <dbReference type="ARBA" id="ARBA00022572"/>
    </source>
</evidence>
<dbReference type="EnsemblMetazoa" id="BGLB040198-RE">
    <property type="protein sequence ID" value="BGLB040198-PE"/>
    <property type="gene ID" value="BGLB040198"/>
</dbReference>
<evidence type="ECO:0000256" key="5">
    <source>
        <dbReference type="ARBA" id="ARBA00022692"/>
    </source>
</evidence>
<dbReference type="GO" id="GO:0007169">
    <property type="term" value="P:cell surface receptor protein tyrosine kinase signaling pathway"/>
    <property type="evidence" value="ECO:0007669"/>
    <property type="project" value="InterPro"/>
</dbReference>
<reference evidence="28" key="2">
    <citation type="submission" date="2013-03" db="EMBL/GenBank/DDBJ databases">
        <title>Sequence assembly of the Biomphalaria glabrata genome version 4.3.</title>
        <authorList>
            <person name="Warren W."/>
            <person name="Wilson R.K."/>
            <person name="Hillier L.W."/>
            <person name="Minx P."/>
        </authorList>
    </citation>
    <scope>NUCLEOTIDE SEQUENCE</scope>
    <source>
        <strain evidence="28">BB02</strain>
    </source>
</reference>
<dbReference type="PROSITE" id="PS50070">
    <property type="entry name" value="KRINGLE_2"/>
    <property type="match status" value="1"/>
</dbReference>
<dbReference type="InterPro" id="IPR020067">
    <property type="entry name" value="Frizzled_dom"/>
</dbReference>
<keyword evidence="4" id="KW-0808">Transferase</keyword>
<dbReference type="Gene3D" id="1.10.2000.10">
    <property type="entry name" value="Frizzled cysteine-rich domain"/>
    <property type="match status" value="1"/>
</dbReference>
<reference evidence="28" key="1">
    <citation type="journal article" date="2004" name="J. Parasitol.">
        <title>The mitochondrial genome of Biomphalaria glabrata (Gastropoda: Basommatophora), intermediate host of Schistosoma mansoni.</title>
        <authorList>
            <person name="DeJong R.J."/>
            <person name="Emery A.M."/>
            <person name="Adema C.M."/>
        </authorList>
    </citation>
    <scope>NUCLEOTIDE SEQUENCE</scope>
    <source>
        <strain evidence="28">BB02</strain>
    </source>
</reference>
<keyword evidence="9 23" id="KW-1133">Transmembrane helix</keyword>
<evidence type="ECO:0000256" key="11">
    <source>
        <dbReference type="ARBA" id="ARBA00023136"/>
    </source>
</evidence>
<dbReference type="GO" id="GO:0004714">
    <property type="term" value="F:transmembrane receptor protein tyrosine kinase activity"/>
    <property type="evidence" value="ECO:0007669"/>
    <property type="project" value="UniProtKB-EC"/>
</dbReference>
<feature type="transmembrane region" description="Helical" evidence="23">
    <location>
        <begin position="6"/>
        <end position="22"/>
    </location>
</feature>
<evidence type="ECO:0000259" key="25">
    <source>
        <dbReference type="PROSITE" id="PS50038"/>
    </source>
</evidence>
<evidence type="ECO:0000256" key="13">
    <source>
        <dbReference type="ARBA" id="ARBA00023157"/>
    </source>
</evidence>
<comment type="catalytic activity">
    <reaction evidence="18 21">
        <text>L-tyrosyl-[protein] + ATP = O-phospho-L-tyrosyl-[protein] + ADP + H(+)</text>
        <dbReference type="Rhea" id="RHEA:10596"/>
        <dbReference type="Rhea" id="RHEA-COMP:10136"/>
        <dbReference type="Rhea" id="RHEA-COMP:20101"/>
        <dbReference type="ChEBI" id="CHEBI:15378"/>
        <dbReference type="ChEBI" id="CHEBI:30616"/>
        <dbReference type="ChEBI" id="CHEBI:46858"/>
        <dbReference type="ChEBI" id="CHEBI:61978"/>
        <dbReference type="ChEBI" id="CHEBI:456216"/>
        <dbReference type="EC" id="2.7.10.1"/>
    </reaction>
</comment>
<keyword evidence="7" id="KW-0418">Kinase</keyword>
<feature type="compositionally biased region" description="Low complexity" evidence="22">
    <location>
        <begin position="819"/>
        <end position="842"/>
    </location>
</feature>
<evidence type="ECO:0000256" key="16">
    <source>
        <dbReference type="ARBA" id="ARBA00023319"/>
    </source>
</evidence>
<dbReference type="PROSITE" id="PS50011">
    <property type="entry name" value="PROTEIN_KINASE_DOM"/>
    <property type="match status" value="1"/>
</dbReference>
<dbReference type="CDD" id="cd05048">
    <property type="entry name" value="PTKc_Ror"/>
    <property type="match status" value="1"/>
</dbReference>
<keyword evidence="10" id="KW-0770">Synapse</keyword>
<dbReference type="VEuPathDB" id="VectorBase:BGLAX_043170"/>
<dbReference type="SMART" id="SM00130">
    <property type="entry name" value="KR"/>
    <property type="match status" value="1"/>
</dbReference>
<evidence type="ECO:0000256" key="9">
    <source>
        <dbReference type="ARBA" id="ARBA00022989"/>
    </source>
</evidence>
<dbReference type="RefSeq" id="XP_013072320.2">
    <property type="nucleotide sequence ID" value="XM_013216866.2"/>
</dbReference>
<dbReference type="PRINTS" id="PR00109">
    <property type="entry name" value="TYRKINASE"/>
</dbReference>
<feature type="compositionally biased region" description="Basic and acidic residues" evidence="22">
    <location>
        <begin position="197"/>
        <end position="210"/>
    </location>
</feature>
<evidence type="ECO:0000256" key="6">
    <source>
        <dbReference type="ARBA" id="ARBA00022741"/>
    </source>
</evidence>
<dbReference type="InterPro" id="IPR001245">
    <property type="entry name" value="Ser-Thr/Tyr_kinase_cat_dom"/>
</dbReference>
<name>A0A2C9M9W5_BIOGL</name>
<sequence>MSISFVTFWILLPVYLLTRGAMRSKVNSFILLMYMVLSVSSLIGHVASQTPTSSNKFLNQDTDQGDLLDPMKNNGVYTGDASLNLNFEMKNLTKYRGQDIRMTCDITGNPTPNYYWFRNNVSLANFTDSKRFTILRESYGSRLKIINAQASDSGVYTCKAYNIEGSKETSAVLTVMNASPPPSAGGKGGNDDDDEIGITKDKGDGDFNGRYDKNSLSGHVGDVDDNRKNSEGFCLVYRGSTCSRFVGNMSIYVKSVNDLSDLEESMIAAFALIGGVSPTQMSKKCEPFGIKSMCYFAFPLCDTKTKSPAKARQICRDECERLESDICKDEYLMAKKTSVFTDKKILPICNELKESGTAEGDNCIRIGVNSGVRDSGMEENCYTGNGKNYQGLMSVSNSGLLCNKWTSTSHSELGDHNYCRNPGSGSEDKPWCYTSAGKETCNIPICKHSQHTQGIGEASEDSNKLMYILIPSLTVPLALGILLALICFCQKSHITRSSRPNKQSQPVEMSPLNPKAVSRVREFPMQNIRFLQELGEGAFGKVYKGELVGLYSESSVSKVAVKTLKENALPKVQNDFRREIDLMAELRHPNIVCLLGVSMKKEPMCMLFEYMALGDLHEYLLSHSPHSDVTSAEDDCGAGAGHILEYAEMLHISTQVSAGMEYLASHHFVHRDLAARNILVADGLSVKISDFGLSRDVYSSDYYRVQSKALLPVRWMPPEAILYGKFTTDSDVWAFGVVLWEIFSYGLQPYYGFSNQEVIEMIRSRQILACPEECPARIYGLMVECWHEMPGRRPAFREIHNRLRSWLVEVTATAPWTLSQSQSGHSSSTHQSNQSQPSHHSSTGPSNTTAVTGLTGSSNTSEPSPGGQILYNPQYMPYNNHGTLSPPLPYNIVPQQQQQQHQQQQHQMLPANGANSMHLQQQYKVNLYNGQTGNYYVQYPGGQPAVLNLQSGQIQVPRNTAQSPAPAGGPNGASAIGNAPTKVSPAGSVASSKSSNSASSTNNLGVGVAPRPGMVHAGQNTNNSASQPMNSNYKHLYSGGNSNISTQPPVSIAECNVFNNFPPNGYQDQQRTSNI</sequence>
<comment type="similarity">
    <text evidence="21">Belongs to the protein kinase superfamily. Tyr protein kinase family. Insulin receptor subfamily.</text>
</comment>
<dbReference type="Proteomes" id="UP000076420">
    <property type="component" value="Unassembled WGS sequence"/>
</dbReference>
<dbReference type="CDD" id="cd00096">
    <property type="entry name" value="Ig"/>
    <property type="match status" value="1"/>
</dbReference>
<feature type="region of interest" description="Disordered" evidence="22">
    <location>
        <begin position="818"/>
        <end position="908"/>
    </location>
</feature>
<dbReference type="PROSITE" id="PS00109">
    <property type="entry name" value="PROTEIN_KINASE_TYR"/>
    <property type="match status" value="1"/>
</dbReference>
<keyword evidence="15" id="KW-0325">Glycoprotein</keyword>
<dbReference type="Gene3D" id="1.10.510.10">
    <property type="entry name" value="Transferase(Phosphotransferase) domain 1"/>
    <property type="match status" value="1"/>
</dbReference>
<dbReference type="InterPro" id="IPR041775">
    <property type="entry name" value="Ror-like_CRD"/>
</dbReference>
<evidence type="ECO:0000259" key="26">
    <source>
        <dbReference type="PROSITE" id="PS50070"/>
    </source>
</evidence>
<evidence type="ECO:0000256" key="1">
    <source>
        <dbReference type="ARBA" id="ARBA00004479"/>
    </source>
</evidence>
<evidence type="ECO:0000256" key="10">
    <source>
        <dbReference type="ARBA" id="ARBA00023018"/>
    </source>
</evidence>
<comment type="caution">
    <text evidence="19">Lacks conserved residue(s) required for the propagation of feature annotation.</text>
</comment>
<dbReference type="Pfam" id="PF07679">
    <property type="entry name" value="I-set"/>
    <property type="match status" value="1"/>
</dbReference>
<dbReference type="Gene3D" id="3.30.200.20">
    <property type="entry name" value="Phosphorylase Kinase, domain 1"/>
    <property type="match status" value="1"/>
</dbReference>
<evidence type="ECO:0000256" key="14">
    <source>
        <dbReference type="ARBA" id="ARBA00023170"/>
    </source>
</evidence>
<dbReference type="EC" id="2.7.10.1" evidence="21"/>
<dbReference type="InterPro" id="IPR020635">
    <property type="entry name" value="Tyr_kinase_cat_dom"/>
</dbReference>
<dbReference type="Gene3D" id="2.40.20.10">
    <property type="entry name" value="Plasminogen Kringle 4"/>
    <property type="match status" value="1"/>
</dbReference>
<dbReference type="CDD" id="cd00108">
    <property type="entry name" value="KR"/>
    <property type="match status" value="1"/>
</dbReference>
<dbReference type="PANTHER" id="PTHR24416">
    <property type="entry name" value="TYROSINE-PROTEIN KINASE RECEPTOR"/>
    <property type="match status" value="1"/>
</dbReference>
<dbReference type="SMART" id="SM00219">
    <property type="entry name" value="TyrKc"/>
    <property type="match status" value="1"/>
</dbReference>
<dbReference type="InterPro" id="IPR036179">
    <property type="entry name" value="Ig-like_dom_sf"/>
</dbReference>
<evidence type="ECO:0000256" key="8">
    <source>
        <dbReference type="ARBA" id="ARBA00022840"/>
    </source>
</evidence>
<keyword evidence="13" id="KW-1015">Disulfide bond</keyword>
<dbReference type="STRING" id="6526.A0A2C9M9W5"/>